<sequence>MDRYECIKIFIRTAHLGSFTATADEFNQTQSAISKKIAWLESRIGFTLFHRNSRKIHITESGKIYLKHCEKLIDEMNCVEAQIKQELNTVAGHLKISVPSAMATRLLAEPLTLFLEKHPLVTVNISVNDHQIDLIEQDVDIAIRASHVKDSSYKARLLGENPITYIASTNYLKAAPPITSPKDLANHKCITYSLMTPSNTWTFVESSGNKTSIKVKEYVTSDSPELMLKMALLDQGVTALPHWMVSEYFVNEQLEEVLSHYQSNGLPMYAIYKADDYLPIRVKAFVDFLAEHLQLGIQKRENSK</sequence>
<dbReference type="EMBL" id="BSNX01000055">
    <property type="protein sequence ID" value="GLQ74269.1"/>
    <property type="molecule type" value="Genomic_DNA"/>
</dbReference>
<dbReference type="FunFam" id="1.10.10.10:FF:000001">
    <property type="entry name" value="LysR family transcriptional regulator"/>
    <property type="match status" value="1"/>
</dbReference>
<accession>A0AAV5NVH1</accession>
<comment type="caution">
    <text evidence="6">The sequence shown here is derived from an EMBL/GenBank/DDBJ whole genome shotgun (WGS) entry which is preliminary data.</text>
</comment>
<dbReference type="InterPro" id="IPR058163">
    <property type="entry name" value="LysR-type_TF_proteobact-type"/>
</dbReference>
<reference evidence="7" key="1">
    <citation type="journal article" date="2019" name="Int. J. Syst. Evol. Microbiol.">
        <title>The Global Catalogue of Microorganisms (GCM) 10K type strain sequencing project: providing services to taxonomists for standard genome sequencing and annotation.</title>
        <authorList>
            <consortium name="The Broad Institute Genomics Platform"/>
            <consortium name="The Broad Institute Genome Sequencing Center for Infectious Disease"/>
            <person name="Wu L."/>
            <person name="Ma J."/>
        </authorList>
    </citation>
    <scope>NUCLEOTIDE SEQUENCE [LARGE SCALE GENOMIC DNA]</scope>
    <source>
        <strain evidence="7">NBRC 15640</strain>
    </source>
</reference>
<comment type="similarity">
    <text evidence="1">Belongs to the LysR transcriptional regulatory family.</text>
</comment>
<evidence type="ECO:0000256" key="2">
    <source>
        <dbReference type="ARBA" id="ARBA00023015"/>
    </source>
</evidence>
<dbReference type="InterPro" id="IPR005119">
    <property type="entry name" value="LysR_subst-bd"/>
</dbReference>
<dbReference type="PRINTS" id="PR00039">
    <property type="entry name" value="HTHLYSR"/>
</dbReference>
<dbReference type="CDD" id="cd08422">
    <property type="entry name" value="PBP2_CrgA_like"/>
    <property type="match status" value="1"/>
</dbReference>
<evidence type="ECO:0000256" key="1">
    <source>
        <dbReference type="ARBA" id="ARBA00009437"/>
    </source>
</evidence>
<dbReference type="PANTHER" id="PTHR30537">
    <property type="entry name" value="HTH-TYPE TRANSCRIPTIONAL REGULATOR"/>
    <property type="match status" value="1"/>
</dbReference>
<dbReference type="InterPro" id="IPR000847">
    <property type="entry name" value="LysR_HTH_N"/>
</dbReference>
<dbReference type="PROSITE" id="PS50931">
    <property type="entry name" value="HTH_LYSR"/>
    <property type="match status" value="1"/>
</dbReference>
<keyword evidence="3" id="KW-0238">DNA-binding</keyword>
<dbReference type="InterPro" id="IPR036390">
    <property type="entry name" value="WH_DNA-bd_sf"/>
</dbReference>
<evidence type="ECO:0000313" key="6">
    <source>
        <dbReference type="EMBL" id="GLQ74269.1"/>
    </source>
</evidence>
<dbReference type="Gene3D" id="3.40.190.290">
    <property type="match status" value="1"/>
</dbReference>
<keyword evidence="2" id="KW-0805">Transcription regulation</keyword>
<dbReference type="GO" id="GO:0003700">
    <property type="term" value="F:DNA-binding transcription factor activity"/>
    <property type="evidence" value="ECO:0007669"/>
    <property type="project" value="InterPro"/>
</dbReference>
<dbReference type="GO" id="GO:0003677">
    <property type="term" value="F:DNA binding"/>
    <property type="evidence" value="ECO:0007669"/>
    <property type="project" value="UniProtKB-KW"/>
</dbReference>
<dbReference type="Pfam" id="PF03466">
    <property type="entry name" value="LysR_substrate"/>
    <property type="match status" value="1"/>
</dbReference>
<dbReference type="Pfam" id="PF00126">
    <property type="entry name" value="HTH_1"/>
    <property type="match status" value="1"/>
</dbReference>
<dbReference type="PANTHER" id="PTHR30537:SF5">
    <property type="entry name" value="HTH-TYPE TRANSCRIPTIONAL ACTIVATOR TTDR-RELATED"/>
    <property type="match status" value="1"/>
</dbReference>
<evidence type="ECO:0000256" key="3">
    <source>
        <dbReference type="ARBA" id="ARBA00023125"/>
    </source>
</evidence>
<evidence type="ECO:0000256" key="4">
    <source>
        <dbReference type="ARBA" id="ARBA00023163"/>
    </source>
</evidence>
<evidence type="ECO:0000259" key="5">
    <source>
        <dbReference type="PROSITE" id="PS50931"/>
    </source>
</evidence>
<feature type="domain" description="HTH lysR-type" evidence="5">
    <location>
        <begin position="1"/>
        <end position="59"/>
    </location>
</feature>
<dbReference type="Gene3D" id="1.10.10.10">
    <property type="entry name" value="Winged helix-like DNA-binding domain superfamily/Winged helix DNA-binding domain"/>
    <property type="match status" value="1"/>
</dbReference>
<dbReference type="Proteomes" id="UP001156690">
    <property type="component" value="Unassembled WGS sequence"/>
</dbReference>
<proteinExistence type="inferred from homology"/>
<gene>
    <name evidence="6" type="ORF">GCM10007932_36300</name>
</gene>
<dbReference type="InterPro" id="IPR036388">
    <property type="entry name" value="WH-like_DNA-bd_sf"/>
</dbReference>
<dbReference type="RefSeq" id="WP_126607625.1">
    <property type="nucleotide sequence ID" value="NZ_AP025145.1"/>
</dbReference>
<organism evidence="6 7">
    <name type="scientific">Vibrio penaeicida</name>
    <dbReference type="NCBI Taxonomy" id="104609"/>
    <lineage>
        <taxon>Bacteria</taxon>
        <taxon>Pseudomonadati</taxon>
        <taxon>Pseudomonadota</taxon>
        <taxon>Gammaproteobacteria</taxon>
        <taxon>Vibrionales</taxon>
        <taxon>Vibrionaceae</taxon>
        <taxon>Vibrio</taxon>
    </lineage>
</organism>
<dbReference type="SUPFAM" id="SSF53850">
    <property type="entry name" value="Periplasmic binding protein-like II"/>
    <property type="match status" value="1"/>
</dbReference>
<evidence type="ECO:0000313" key="7">
    <source>
        <dbReference type="Proteomes" id="UP001156690"/>
    </source>
</evidence>
<dbReference type="AlphaFoldDB" id="A0AAV5NVH1"/>
<keyword evidence="4" id="KW-0804">Transcription</keyword>
<protein>
    <submittedName>
        <fullName evidence="6">LysR family transcriptional regulator</fullName>
    </submittedName>
</protein>
<keyword evidence="7" id="KW-1185">Reference proteome</keyword>
<dbReference type="SUPFAM" id="SSF46785">
    <property type="entry name" value="Winged helix' DNA-binding domain"/>
    <property type="match status" value="1"/>
</dbReference>
<name>A0AAV5NVH1_9VIBR</name>